<dbReference type="AlphaFoldDB" id="Q45274"/>
<protein>
    <recommendedName>
        <fullName evidence="3">Tetratricopeptide repeat protein</fullName>
    </recommendedName>
</protein>
<organism evidence="2">
    <name type="scientific">Bradyrhizobium japonicum</name>
    <dbReference type="NCBI Taxonomy" id="375"/>
    <lineage>
        <taxon>Bacteria</taxon>
        <taxon>Pseudomonadati</taxon>
        <taxon>Pseudomonadota</taxon>
        <taxon>Alphaproteobacteria</taxon>
        <taxon>Hyphomicrobiales</taxon>
        <taxon>Nitrobacteraceae</taxon>
        <taxon>Bradyrhizobium</taxon>
    </lineage>
</organism>
<proteinExistence type="predicted"/>
<feature type="compositionally biased region" description="Basic residues" evidence="1">
    <location>
        <begin position="45"/>
        <end position="58"/>
    </location>
</feature>
<evidence type="ECO:0000313" key="2">
    <source>
        <dbReference type="EMBL" id="AAA88516.1"/>
    </source>
</evidence>
<reference evidence="2" key="1">
    <citation type="journal article" date="1987" name="Plant Mol. Biol.">
        <title>A block in the endocytosis of Rhizobium allows cellular differentiation in nodules but affects the expression of some peribacteroid membrane nodulins.</title>
        <authorList>
            <person name="Morrison N."/>
            <person name="Verma D.P."/>
        </authorList>
    </citation>
    <scope>NUCLEOTIDE SEQUENCE</scope>
    <source>
        <strain evidence="2">61A76</strain>
    </source>
</reference>
<accession>Q45274</accession>
<feature type="region of interest" description="Disordered" evidence="1">
    <location>
        <begin position="28"/>
        <end position="101"/>
    </location>
</feature>
<evidence type="ECO:0008006" key="3">
    <source>
        <dbReference type="Google" id="ProtNLM"/>
    </source>
</evidence>
<sequence length="101" mass="11493">MRSSAWSRLPVIASGFYLALGSPRLGDFPSPSARWPMQPTARQSGSRRSRRISKRTDRRPRLDGAGPVLSRLGRYDDAVRAYRKPSPMPATRDSPRRSRRR</sequence>
<name>Q45274_BRAJP</name>
<evidence type="ECO:0000256" key="1">
    <source>
        <dbReference type="SAM" id="MobiDB-lite"/>
    </source>
</evidence>
<dbReference type="EMBL" id="M17635">
    <property type="protein sequence ID" value="AAA88516.1"/>
    <property type="molecule type" value="Genomic_DNA"/>
</dbReference>